<gene>
    <name evidence="8" type="primary">prmC</name>
    <name evidence="8" type="ORF">LS74_006710</name>
</gene>
<keyword evidence="2 8" id="KW-0489">Methyltransferase</keyword>
<dbReference type="InterPro" id="IPR007848">
    <property type="entry name" value="Small_mtfrase_dom"/>
</dbReference>
<dbReference type="GO" id="GO:0102559">
    <property type="term" value="F:peptide chain release factor N(5)-glutamine methyltransferase activity"/>
    <property type="evidence" value="ECO:0007669"/>
    <property type="project" value="UniProtKB-EC"/>
</dbReference>
<dbReference type="PANTHER" id="PTHR18895">
    <property type="entry name" value="HEMK METHYLTRANSFERASE"/>
    <property type="match status" value="1"/>
</dbReference>
<dbReference type="Proteomes" id="UP000029921">
    <property type="component" value="Unassembled WGS sequence"/>
</dbReference>
<dbReference type="InterPro" id="IPR050320">
    <property type="entry name" value="N5-glutamine_MTase"/>
</dbReference>
<accession>A0A4U8SZ10</accession>
<dbReference type="EC" id="2.1.1.297" evidence="1"/>
<keyword evidence="9" id="KW-1185">Reference proteome</keyword>
<keyword evidence="4" id="KW-0949">S-adenosyl-L-methionine</keyword>
<dbReference type="AlphaFoldDB" id="A0A4U8SZ10"/>
<evidence type="ECO:0000256" key="4">
    <source>
        <dbReference type="ARBA" id="ARBA00022691"/>
    </source>
</evidence>
<dbReference type="Pfam" id="PF05175">
    <property type="entry name" value="MTS"/>
    <property type="match status" value="1"/>
</dbReference>
<evidence type="ECO:0000256" key="1">
    <source>
        <dbReference type="ARBA" id="ARBA00012771"/>
    </source>
</evidence>
<dbReference type="SUPFAM" id="SSF53335">
    <property type="entry name" value="S-adenosyl-L-methionine-dependent methyltransferases"/>
    <property type="match status" value="1"/>
</dbReference>
<comment type="catalytic activity">
    <reaction evidence="5">
        <text>L-glutaminyl-[peptide chain release factor] + S-adenosyl-L-methionine = N(5)-methyl-L-glutaminyl-[peptide chain release factor] + S-adenosyl-L-homocysteine + H(+)</text>
        <dbReference type="Rhea" id="RHEA:42896"/>
        <dbReference type="Rhea" id="RHEA-COMP:10271"/>
        <dbReference type="Rhea" id="RHEA-COMP:10272"/>
        <dbReference type="ChEBI" id="CHEBI:15378"/>
        <dbReference type="ChEBI" id="CHEBI:30011"/>
        <dbReference type="ChEBI" id="CHEBI:57856"/>
        <dbReference type="ChEBI" id="CHEBI:59789"/>
        <dbReference type="ChEBI" id="CHEBI:61891"/>
        <dbReference type="EC" id="2.1.1.297"/>
    </reaction>
</comment>
<dbReference type="Pfam" id="PF17827">
    <property type="entry name" value="PrmC_N"/>
    <property type="match status" value="1"/>
</dbReference>
<dbReference type="NCBIfam" id="TIGR03534">
    <property type="entry name" value="RF_mod_PrmC"/>
    <property type="match status" value="1"/>
</dbReference>
<feature type="domain" description="Methyltransferase small" evidence="6">
    <location>
        <begin position="109"/>
        <end position="196"/>
    </location>
</feature>
<sequence length="280" mass="31595">MIMTYNIKALLDSATSTLSQVAQSLHLKPRFESELLLSFVLKVERVYLHTHSTQSVNPTQAKHFLSLVEKRTKGKPIEYLTQSASFYEHTFYVNESVLIPRPESEILIQKGSKLIIEQKIESIAEVGIGSGILSITLSLLHPQCRFFATDISQKALEVTQKNIHSLAPDSNITLQHCSLLPSSWQDIELIISNPPYICDDYPISLPLTYEPSIALFGGKDGLDILKALIVEAKNRKAFLLCEIGYDQKNALEQILAQHNAKDIEFYKDLSGLDRGFWCRF</sequence>
<feature type="domain" description="Release factor glutamine methyltransferase N-terminal" evidence="7">
    <location>
        <begin position="10"/>
        <end position="81"/>
    </location>
</feature>
<evidence type="ECO:0000259" key="6">
    <source>
        <dbReference type="Pfam" id="PF05175"/>
    </source>
</evidence>
<proteinExistence type="predicted"/>
<comment type="caution">
    <text evidence="8">The sequence shown here is derived from an EMBL/GenBank/DDBJ whole genome shotgun (WGS) entry which is preliminary data.</text>
</comment>
<organism evidence="8 9">
    <name type="scientific">Helicobacter magdeburgensis</name>
    <dbReference type="NCBI Taxonomy" id="471858"/>
    <lineage>
        <taxon>Bacteria</taxon>
        <taxon>Pseudomonadati</taxon>
        <taxon>Campylobacterota</taxon>
        <taxon>Epsilonproteobacteria</taxon>
        <taxon>Campylobacterales</taxon>
        <taxon>Helicobacteraceae</taxon>
        <taxon>Helicobacter</taxon>
    </lineage>
</organism>
<dbReference type="GO" id="GO:0003676">
    <property type="term" value="F:nucleic acid binding"/>
    <property type="evidence" value="ECO:0007669"/>
    <property type="project" value="InterPro"/>
</dbReference>
<evidence type="ECO:0000256" key="3">
    <source>
        <dbReference type="ARBA" id="ARBA00022679"/>
    </source>
</evidence>
<dbReference type="InterPro" id="IPR019874">
    <property type="entry name" value="RF_methyltr_PrmC"/>
</dbReference>
<evidence type="ECO:0000313" key="8">
    <source>
        <dbReference type="EMBL" id="TLD92133.1"/>
    </source>
</evidence>
<dbReference type="NCBIfam" id="TIGR00536">
    <property type="entry name" value="hemK_fam"/>
    <property type="match status" value="1"/>
</dbReference>
<dbReference type="InterPro" id="IPR029063">
    <property type="entry name" value="SAM-dependent_MTases_sf"/>
</dbReference>
<dbReference type="PANTHER" id="PTHR18895:SF74">
    <property type="entry name" value="MTRF1L RELEASE FACTOR GLUTAMINE METHYLTRANSFERASE"/>
    <property type="match status" value="1"/>
</dbReference>
<evidence type="ECO:0000313" key="9">
    <source>
        <dbReference type="Proteomes" id="UP000029921"/>
    </source>
</evidence>
<reference evidence="8 9" key="1">
    <citation type="journal article" date="2014" name="Genome Announc.">
        <title>Draft genome sequences of eight enterohepatic helicobacter species isolated from both laboratory and wild rodents.</title>
        <authorList>
            <person name="Sheh A."/>
            <person name="Shen Z."/>
            <person name="Fox J.G."/>
        </authorList>
    </citation>
    <scope>NUCLEOTIDE SEQUENCE [LARGE SCALE GENOMIC DNA]</scope>
    <source>
        <strain evidence="8 9">MIT 96-1001</strain>
    </source>
</reference>
<evidence type="ECO:0000256" key="5">
    <source>
        <dbReference type="ARBA" id="ARBA00048391"/>
    </source>
</evidence>
<dbReference type="GO" id="GO:0032259">
    <property type="term" value="P:methylation"/>
    <property type="evidence" value="ECO:0007669"/>
    <property type="project" value="UniProtKB-KW"/>
</dbReference>
<keyword evidence="3 8" id="KW-0808">Transferase</keyword>
<dbReference type="Gene3D" id="1.10.8.10">
    <property type="entry name" value="DNA helicase RuvA subunit, C-terminal domain"/>
    <property type="match status" value="1"/>
</dbReference>
<dbReference type="InterPro" id="IPR004556">
    <property type="entry name" value="HemK-like"/>
</dbReference>
<protein>
    <recommendedName>
        <fullName evidence="1">peptide chain release factor N(5)-glutamine methyltransferase</fullName>
        <ecNumber evidence="1">2.1.1.297</ecNumber>
    </recommendedName>
</protein>
<evidence type="ECO:0000256" key="2">
    <source>
        <dbReference type="ARBA" id="ARBA00022603"/>
    </source>
</evidence>
<dbReference type="EMBL" id="JRPE02000008">
    <property type="protein sequence ID" value="TLD92133.1"/>
    <property type="molecule type" value="Genomic_DNA"/>
</dbReference>
<dbReference type="Gene3D" id="3.40.50.150">
    <property type="entry name" value="Vaccinia Virus protein VP39"/>
    <property type="match status" value="1"/>
</dbReference>
<dbReference type="InterPro" id="IPR040758">
    <property type="entry name" value="PrmC_N"/>
</dbReference>
<dbReference type="InterPro" id="IPR002052">
    <property type="entry name" value="DNA_methylase_N6_adenine_CS"/>
</dbReference>
<evidence type="ECO:0000259" key="7">
    <source>
        <dbReference type="Pfam" id="PF17827"/>
    </source>
</evidence>
<name>A0A4U8SZ10_9HELI</name>
<dbReference type="PROSITE" id="PS00092">
    <property type="entry name" value="N6_MTASE"/>
    <property type="match status" value="1"/>
</dbReference>